<sequence>MNADSLVRILRAYDVSLDAAAVKAAVSASDSTHLVHWATVHLTPDTLLTVDELNQYAALGESGLAEKLAISSDLTAARVLSDQEIKDAIEELNRSTQAITRHTETLRQQQEALGRLVDAGCVSNKERVAVEEGRTGKWQAERSNLALEADELSQSLGSRIRELEQQRTGAGATIQQTVDTLFRSDDKLLSSLQKLGWELETKDDEEQQDVALLRETCARLIKFTVEGIRTKLDRLYLEALELSSQSGSPRVSADQVSALQEELESLYSEILPVAQMSTEQQFLEPALKSLAAKNRQSMAKSARATSYVHDCLDYLIDRAQDMMARLDAFQAYQFAADAVLDVAKPELDVQTQTAEASPARTKSAKQQNAMSPVRPQPKQRSRYSTGVPSIRHEPPLEEILRTLAINLPHDDEVPDDLREQVKSLASALDTRRAKMRDVALNVQNTFEGVAAKQVADGKLAIQLVRDSILAESSFGDARLMDPEIEGSIAVLSQELATVDEKLKDINDGVGKLKGRNEKRDEFISRWGS</sequence>
<dbReference type="EMBL" id="JAUEPN010000004">
    <property type="protein sequence ID" value="KAK3295335.1"/>
    <property type="molecule type" value="Genomic_DNA"/>
</dbReference>
<accession>A0AAE0HFA8</accession>
<organism evidence="2 3">
    <name type="scientific">Chaetomium fimeti</name>
    <dbReference type="NCBI Taxonomy" id="1854472"/>
    <lineage>
        <taxon>Eukaryota</taxon>
        <taxon>Fungi</taxon>
        <taxon>Dikarya</taxon>
        <taxon>Ascomycota</taxon>
        <taxon>Pezizomycotina</taxon>
        <taxon>Sordariomycetes</taxon>
        <taxon>Sordariomycetidae</taxon>
        <taxon>Sordariales</taxon>
        <taxon>Chaetomiaceae</taxon>
        <taxon>Chaetomium</taxon>
    </lineage>
</organism>
<reference evidence="2" key="1">
    <citation type="journal article" date="2023" name="Mol. Phylogenet. Evol.">
        <title>Genome-scale phylogeny and comparative genomics of the fungal order Sordariales.</title>
        <authorList>
            <person name="Hensen N."/>
            <person name="Bonometti L."/>
            <person name="Westerberg I."/>
            <person name="Brannstrom I.O."/>
            <person name="Guillou S."/>
            <person name="Cros-Aarteil S."/>
            <person name="Calhoun S."/>
            <person name="Haridas S."/>
            <person name="Kuo A."/>
            <person name="Mondo S."/>
            <person name="Pangilinan J."/>
            <person name="Riley R."/>
            <person name="LaButti K."/>
            <person name="Andreopoulos B."/>
            <person name="Lipzen A."/>
            <person name="Chen C."/>
            <person name="Yan M."/>
            <person name="Daum C."/>
            <person name="Ng V."/>
            <person name="Clum A."/>
            <person name="Steindorff A."/>
            <person name="Ohm R.A."/>
            <person name="Martin F."/>
            <person name="Silar P."/>
            <person name="Natvig D.O."/>
            <person name="Lalanne C."/>
            <person name="Gautier V."/>
            <person name="Ament-Velasquez S.L."/>
            <person name="Kruys A."/>
            <person name="Hutchinson M.I."/>
            <person name="Powell A.J."/>
            <person name="Barry K."/>
            <person name="Miller A.N."/>
            <person name="Grigoriev I.V."/>
            <person name="Debuchy R."/>
            <person name="Gladieux P."/>
            <person name="Hiltunen Thoren M."/>
            <person name="Johannesson H."/>
        </authorList>
    </citation>
    <scope>NUCLEOTIDE SEQUENCE</scope>
    <source>
        <strain evidence="2">CBS 168.71</strain>
    </source>
</reference>
<dbReference type="RefSeq" id="XP_062658849.1">
    <property type="nucleotide sequence ID" value="XM_062806593.1"/>
</dbReference>
<proteinExistence type="predicted"/>
<feature type="region of interest" description="Disordered" evidence="1">
    <location>
        <begin position="351"/>
        <end position="390"/>
    </location>
</feature>
<reference evidence="2" key="2">
    <citation type="submission" date="2023-06" db="EMBL/GenBank/DDBJ databases">
        <authorList>
            <consortium name="Lawrence Berkeley National Laboratory"/>
            <person name="Haridas S."/>
            <person name="Hensen N."/>
            <person name="Bonometti L."/>
            <person name="Westerberg I."/>
            <person name="Brannstrom I.O."/>
            <person name="Guillou S."/>
            <person name="Cros-Aarteil S."/>
            <person name="Calhoun S."/>
            <person name="Kuo A."/>
            <person name="Mondo S."/>
            <person name="Pangilinan J."/>
            <person name="Riley R."/>
            <person name="Labutti K."/>
            <person name="Andreopoulos B."/>
            <person name="Lipzen A."/>
            <person name="Chen C."/>
            <person name="Yanf M."/>
            <person name="Daum C."/>
            <person name="Ng V."/>
            <person name="Clum A."/>
            <person name="Steindorff A."/>
            <person name="Ohm R."/>
            <person name="Martin F."/>
            <person name="Silar P."/>
            <person name="Natvig D."/>
            <person name="Lalanne C."/>
            <person name="Gautier V."/>
            <person name="Ament-Velasquez S.L."/>
            <person name="Kruys A."/>
            <person name="Hutchinson M.I."/>
            <person name="Powell A.J."/>
            <person name="Barry K."/>
            <person name="Miller A.N."/>
            <person name="Grigoriev I.V."/>
            <person name="Debuchy R."/>
            <person name="Gladieux P."/>
            <person name="Thoren M.H."/>
            <person name="Johannesson H."/>
        </authorList>
    </citation>
    <scope>NUCLEOTIDE SEQUENCE</scope>
    <source>
        <strain evidence="2">CBS 168.71</strain>
    </source>
</reference>
<evidence type="ECO:0000313" key="3">
    <source>
        <dbReference type="Proteomes" id="UP001278766"/>
    </source>
</evidence>
<name>A0AAE0HFA8_9PEZI</name>
<evidence type="ECO:0000313" key="2">
    <source>
        <dbReference type="EMBL" id="KAK3295335.1"/>
    </source>
</evidence>
<gene>
    <name evidence="2" type="ORF">B0H64DRAFT_441756</name>
</gene>
<evidence type="ECO:0000256" key="1">
    <source>
        <dbReference type="SAM" id="MobiDB-lite"/>
    </source>
</evidence>
<keyword evidence="3" id="KW-1185">Reference proteome</keyword>
<dbReference type="Proteomes" id="UP001278766">
    <property type="component" value="Unassembled WGS sequence"/>
</dbReference>
<protein>
    <submittedName>
        <fullName evidence="2">Uncharacterized protein</fullName>
    </submittedName>
</protein>
<dbReference type="AlphaFoldDB" id="A0AAE0HFA8"/>
<dbReference type="GeneID" id="87843541"/>
<comment type="caution">
    <text evidence="2">The sequence shown here is derived from an EMBL/GenBank/DDBJ whole genome shotgun (WGS) entry which is preliminary data.</text>
</comment>